<gene>
    <name evidence="5" type="ORF">EUX52_08680</name>
</gene>
<evidence type="ECO:0000256" key="3">
    <source>
        <dbReference type="PROSITE-ProRule" id="PRU00289"/>
    </source>
</evidence>
<keyword evidence="1 3" id="KW-0547">Nucleotide-binding</keyword>
<evidence type="ECO:0000313" key="6">
    <source>
        <dbReference type="Proteomes" id="UP000316282"/>
    </source>
</evidence>
<sequence>MISLKEIISSEEFVNNKAKLPVILGINTDGDSVIIDLTKTPHLLIGGTSKSGKSVSINTILTSLLFKFSSDQVRFLLINPKKTELSLYNGIPHLITPVITDMKKAVQAFQWCINEMERRYMLLISKNVRDIESYNQKIQQEKDKICTPLSYLVVIVDEFSDLIMTDSKHIEEYIICIAQKARAVGIHLILTTQVLSLDIITPVIKANIPSRIAFTTSTQIESCTILDETGAEQLSGLGDMLYVESGTPSIKRVHGAFISHDEIMKITDVCRSIGKPKYLEEIINT</sequence>
<comment type="caution">
    <text evidence="5">The sequence shown here is derived from an EMBL/GenBank/DDBJ whole genome shotgun (WGS) entry which is preliminary data.</text>
</comment>
<evidence type="ECO:0000256" key="2">
    <source>
        <dbReference type="ARBA" id="ARBA00022840"/>
    </source>
</evidence>
<dbReference type="RefSeq" id="WP_140527867.1">
    <property type="nucleotide sequence ID" value="NZ_SDPD01000011.1"/>
</dbReference>
<dbReference type="Gene3D" id="3.40.50.300">
    <property type="entry name" value="P-loop containing nucleotide triphosphate hydrolases"/>
    <property type="match status" value="1"/>
</dbReference>
<feature type="binding site" evidence="3">
    <location>
        <begin position="47"/>
        <end position="54"/>
    </location>
    <ligand>
        <name>ATP</name>
        <dbReference type="ChEBI" id="CHEBI:30616"/>
    </ligand>
</feature>
<keyword evidence="2 3" id="KW-0067">ATP-binding</keyword>
<name>A0A502L8A0_HAEHA</name>
<dbReference type="InterPro" id="IPR027417">
    <property type="entry name" value="P-loop_NTPase"/>
</dbReference>
<dbReference type="InterPro" id="IPR050206">
    <property type="entry name" value="FtsK/SpoIIIE/SftA"/>
</dbReference>
<accession>A0A502L8A0</accession>
<dbReference type="PANTHER" id="PTHR22683">
    <property type="entry name" value="SPORULATION PROTEIN RELATED"/>
    <property type="match status" value="1"/>
</dbReference>
<evidence type="ECO:0000259" key="4">
    <source>
        <dbReference type="PROSITE" id="PS50901"/>
    </source>
</evidence>
<dbReference type="EMBL" id="SDPD01000011">
    <property type="protein sequence ID" value="TPH20130.1"/>
    <property type="molecule type" value="Genomic_DNA"/>
</dbReference>
<feature type="domain" description="FtsK" evidence="4">
    <location>
        <begin position="30"/>
        <end position="223"/>
    </location>
</feature>
<dbReference type="AlphaFoldDB" id="A0A502L8A0"/>
<dbReference type="PANTHER" id="PTHR22683:SF41">
    <property type="entry name" value="DNA TRANSLOCASE FTSK"/>
    <property type="match status" value="1"/>
</dbReference>
<protein>
    <recommendedName>
        <fullName evidence="4">FtsK domain-containing protein</fullName>
    </recommendedName>
</protein>
<dbReference type="GO" id="GO:0005524">
    <property type="term" value="F:ATP binding"/>
    <property type="evidence" value="ECO:0007669"/>
    <property type="project" value="UniProtKB-UniRule"/>
</dbReference>
<proteinExistence type="predicted"/>
<organism evidence="5 6">
    <name type="scientific">Haemophilus haemolyticus</name>
    <dbReference type="NCBI Taxonomy" id="726"/>
    <lineage>
        <taxon>Bacteria</taxon>
        <taxon>Pseudomonadati</taxon>
        <taxon>Pseudomonadota</taxon>
        <taxon>Gammaproteobacteria</taxon>
        <taxon>Pasteurellales</taxon>
        <taxon>Pasteurellaceae</taxon>
        <taxon>Haemophilus</taxon>
    </lineage>
</organism>
<dbReference type="Pfam" id="PF01580">
    <property type="entry name" value="FtsK_SpoIIIE"/>
    <property type="match status" value="1"/>
</dbReference>
<dbReference type="GO" id="GO:0003677">
    <property type="term" value="F:DNA binding"/>
    <property type="evidence" value="ECO:0007669"/>
    <property type="project" value="InterPro"/>
</dbReference>
<dbReference type="InterPro" id="IPR002543">
    <property type="entry name" value="FtsK_dom"/>
</dbReference>
<dbReference type="PROSITE" id="PS50901">
    <property type="entry name" value="FTSK"/>
    <property type="match status" value="1"/>
</dbReference>
<dbReference type="SUPFAM" id="SSF52540">
    <property type="entry name" value="P-loop containing nucleoside triphosphate hydrolases"/>
    <property type="match status" value="1"/>
</dbReference>
<evidence type="ECO:0000256" key="1">
    <source>
        <dbReference type="ARBA" id="ARBA00022741"/>
    </source>
</evidence>
<dbReference type="Proteomes" id="UP000316282">
    <property type="component" value="Unassembled WGS sequence"/>
</dbReference>
<evidence type="ECO:0000313" key="5">
    <source>
        <dbReference type="EMBL" id="TPH20130.1"/>
    </source>
</evidence>
<reference evidence="5 6" key="1">
    <citation type="submission" date="2019-01" db="EMBL/GenBank/DDBJ databases">
        <title>Comparative genomic analysis identifies haemin-independent Haemophilus haemolyticus: a formal re-classification of Haemophilus intermedius.</title>
        <authorList>
            <person name="Harris T.M."/>
            <person name="Price E.P."/>
            <person name="Sarovich D.S."/>
            <person name="Norskov-Lauritsen N."/>
            <person name="Beissbarth J."/>
            <person name="Chang A.B."/>
            <person name="Smith-Vaughan H.C."/>
        </authorList>
    </citation>
    <scope>NUCLEOTIDE SEQUENCE [LARGE SCALE GENOMIC DNA]</scope>
    <source>
        <strain evidence="5 6">60982 B Hi-1</strain>
    </source>
</reference>